<sequence length="108" mass="12534">MPPRAHCATLMRDGYSNIPRYLSFFRVLPTPIEGLDDAHKMRQARKSPYSSVIFLSRNNRNRIQRLKLKPSSFDVSRIRCGVLDLWNNLFFGGTVGNLMDTLYKIEEL</sequence>
<evidence type="ECO:0000313" key="2">
    <source>
        <dbReference type="Proteomes" id="UP000827092"/>
    </source>
</evidence>
<dbReference type="EMBL" id="JAFNEN010000131">
    <property type="protein sequence ID" value="KAG8193080.1"/>
    <property type="molecule type" value="Genomic_DNA"/>
</dbReference>
<protein>
    <submittedName>
        <fullName evidence="1">Uncharacterized protein</fullName>
    </submittedName>
</protein>
<proteinExistence type="predicted"/>
<gene>
    <name evidence="1" type="ORF">JTE90_017831</name>
</gene>
<comment type="caution">
    <text evidence="1">The sequence shown here is derived from an EMBL/GenBank/DDBJ whole genome shotgun (WGS) entry which is preliminary data.</text>
</comment>
<evidence type="ECO:0000313" key="1">
    <source>
        <dbReference type="EMBL" id="KAG8193080.1"/>
    </source>
</evidence>
<keyword evidence="2" id="KW-1185">Reference proteome</keyword>
<dbReference type="Proteomes" id="UP000827092">
    <property type="component" value="Unassembled WGS sequence"/>
</dbReference>
<dbReference type="AlphaFoldDB" id="A0AAV6V8M2"/>
<name>A0AAV6V8M2_9ARAC</name>
<organism evidence="1 2">
    <name type="scientific">Oedothorax gibbosus</name>
    <dbReference type="NCBI Taxonomy" id="931172"/>
    <lineage>
        <taxon>Eukaryota</taxon>
        <taxon>Metazoa</taxon>
        <taxon>Ecdysozoa</taxon>
        <taxon>Arthropoda</taxon>
        <taxon>Chelicerata</taxon>
        <taxon>Arachnida</taxon>
        <taxon>Araneae</taxon>
        <taxon>Araneomorphae</taxon>
        <taxon>Entelegynae</taxon>
        <taxon>Araneoidea</taxon>
        <taxon>Linyphiidae</taxon>
        <taxon>Erigoninae</taxon>
        <taxon>Oedothorax</taxon>
    </lineage>
</organism>
<reference evidence="1 2" key="1">
    <citation type="journal article" date="2022" name="Nat. Ecol. Evol.">
        <title>A masculinizing supergene underlies an exaggerated male reproductive morph in a spider.</title>
        <authorList>
            <person name="Hendrickx F."/>
            <person name="De Corte Z."/>
            <person name="Sonet G."/>
            <person name="Van Belleghem S.M."/>
            <person name="Kostlbacher S."/>
            <person name="Vangestel C."/>
        </authorList>
    </citation>
    <scope>NUCLEOTIDE SEQUENCE [LARGE SCALE GENOMIC DNA]</scope>
    <source>
        <strain evidence="1">W744_W776</strain>
    </source>
</reference>
<accession>A0AAV6V8M2</accession>